<accession>A0ABS5DSL5</accession>
<comment type="caution">
    <text evidence="1">The sequence shown here is derived from an EMBL/GenBank/DDBJ whole genome shotgun (WGS) entry which is preliminary data.</text>
</comment>
<name>A0ABS5DSL5_9BURK</name>
<protein>
    <submittedName>
        <fullName evidence="1">Prevent-host-death protein</fullName>
    </submittedName>
</protein>
<dbReference type="NCBIfam" id="NF041551">
    <property type="entry name" value="YlcI_YnfO_N"/>
    <property type="match status" value="1"/>
</dbReference>
<gene>
    <name evidence="1" type="ORF">KAK11_02215</name>
</gene>
<evidence type="ECO:0000313" key="2">
    <source>
        <dbReference type="Proteomes" id="UP000672097"/>
    </source>
</evidence>
<reference evidence="1 2" key="1">
    <citation type="submission" date="2021-04" db="EMBL/GenBank/DDBJ databases">
        <title>The genome sequence of type strain Ideonella paludis KCTC 32238.</title>
        <authorList>
            <person name="Liu Y."/>
        </authorList>
    </citation>
    <scope>NUCLEOTIDE SEQUENCE [LARGE SCALE GENOMIC DNA]</scope>
    <source>
        <strain evidence="1 2">KCTC 32238</strain>
    </source>
</reference>
<organism evidence="1 2">
    <name type="scientific">Ideonella paludis</name>
    <dbReference type="NCBI Taxonomy" id="1233411"/>
    <lineage>
        <taxon>Bacteria</taxon>
        <taxon>Pseudomonadati</taxon>
        <taxon>Pseudomonadota</taxon>
        <taxon>Betaproteobacteria</taxon>
        <taxon>Burkholderiales</taxon>
        <taxon>Sphaerotilaceae</taxon>
        <taxon>Ideonella</taxon>
    </lineage>
</organism>
<sequence>MKSATLPSLRVDAALREAAEGVLQEGESLSSLIETAVRETIYRRQAQAAFIARGLQAREEARGSGLYFEAAEVHQALQERLDARRKKVLG</sequence>
<dbReference type="Proteomes" id="UP000672097">
    <property type="component" value="Unassembled WGS sequence"/>
</dbReference>
<dbReference type="EMBL" id="JAGQDG010000001">
    <property type="protein sequence ID" value="MBQ0934126.1"/>
    <property type="molecule type" value="Genomic_DNA"/>
</dbReference>
<evidence type="ECO:0000313" key="1">
    <source>
        <dbReference type="EMBL" id="MBQ0934126.1"/>
    </source>
</evidence>
<proteinExistence type="predicted"/>
<keyword evidence="2" id="KW-1185">Reference proteome</keyword>
<dbReference type="RefSeq" id="WP_210805702.1">
    <property type="nucleotide sequence ID" value="NZ_JAGQDG010000001.1"/>
</dbReference>